<dbReference type="InterPro" id="IPR052339">
    <property type="entry name" value="Fe-S_Maturation_MIP18"/>
</dbReference>
<dbReference type="Gene3D" id="3.30.300.130">
    <property type="entry name" value="Fe-S cluster assembly (FSCA)"/>
    <property type="match status" value="1"/>
</dbReference>
<gene>
    <name evidence="2" type="ORF">FPFC_013240</name>
</gene>
<proteinExistence type="predicted"/>
<evidence type="ECO:0000259" key="1">
    <source>
        <dbReference type="Pfam" id="PF01883"/>
    </source>
</evidence>
<dbReference type="AlphaFoldDB" id="A0A3F3H7L7"/>
<dbReference type="PANTHER" id="PTHR42831:SF1">
    <property type="entry name" value="FE-S PROTEIN MATURATION AUXILIARY FACTOR YITW"/>
    <property type="match status" value="1"/>
</dbReference>
<accession>A0A3F3H7L7</accession>
<dbReference type="EMBL" id="DF968063">
    <property type="protein sequence ID" value="GAP02443.1"/>
    <property type="molecule type" value="Genomic_DNA"/>
</dbReference>
<sequence length="109" mass="12127">MDQWGKSVDEAKRKEIMSSLSQVIDPDFRVDVVNLGFINHVDLDDQGQCTLNMTLTVIGCPIMGTLEEMVSDAVKEIEGVNTVQVEYCWDPAWSVARMTPYAKAMLGLS</sequence>
<name>A0A3F3H7L7_9LACO</name>
<evidence type="ECO:0000313" key="2">
    <source>
        <dbReference type="EMBL" id="GAP02443.1"/>
    </source>
</evidence>
<organism evidence="2 3">
    <name type="scientific">Fructobacillus pseudoficulneus</name>
    <dbReference type="NCBI Taxonomy" id="220714"/>
    <lineage>
        <taxon>Bacteria</taxon>
        <taxon>Bacillati</taxon>
        <taxon>Bacillota</taxon>
        <taxon>Bacilli</taxon>
        <taxon>Lactobacillales</taxon>
        <taxon>Lactobacillaceae</taxon>
        <taxon>Fructobacillus</taxon>
    </lineage>
</organism>
<dbReference type="PANTHER" id="PTHR42831">
    <property type="entry name" value="FE-S PROTEIN MATURATION AUXILIARY FACTOR YITW"/>
    <property type="match status" value="1"/>
</dbReference>
<dbReference type="STRING" id="220714.SAMN05660469_0396"/>
<evidence type="ECO:0000313" key="3">
    <source>
        <dbReference type="Proteomes" id="UP000061227"/>
    </source>
</evidence>
<dbReference type="InterPro" id="IPR034904">
    <property type="entry name" value="FSCA_dom_sf"/>
</dbReference>
<keyword evidence="3" id="KW-1185">Reference proteome</keyword>
<reference evidence="2 3" key="1">
    <citation type="journal article" date="2015" name="BMC Genomics">
        <title>Comparative genomics of Fructobacillus spp. and Leuconostoc spp. reveals niche-specific evolution of Fructobacillus spp.</title>
        <authorList>
            <person name="Endo A."/>
            <person name="Tanizawa Y."/>
            <person name="Tanaka N."/>
            <person name="Maeno S."/>
            <person name="Kumar H."/>
            <person name="Shiwa Y."/>
            <person name="Okada S."/>
            <person name="Yoshikawa H."/>
            <person name="Dicks L."/>
            <person name="Nakagawa J."/>
            <person name="Arita M."/>
        </authorList>
    </citation>
    <scope>NUCLEOTIDE SEQUENCE [LARGE SCALE GENOMIC DNA]</scope>
    <source>
        <strain evidence="2 3">DSM 15468</strain>
    </source>
</reference>
<dbReference type="Proteomes" id="UP000061227">
    <property type="component" value="Unassembled WGS sequence"/>
</dbReference>
<feature type="domain" description="MIP18 family-like" evidence="1">
    <location>
        <begin position="14"/>
        <end position="85"/>
    </location>
</feature>
<dbReference type="Pfam" id="PF01883">
    <property type="entry name" value="FeS_assembly_P"/>
    <property type="match status" value="1"/>
</dbReference>
<dbReference type="SUPFAM" id="SSF117916">
    <property type="entry name" value="Fe-S cluster assembly (FSCA) domain-like"/>
    <property type="match status" value="1"/>
</dbReference>
<protein>
    <submittedName>
        <fullName evidence="2">Predicted metal-sulfur cluster biosynthetic enzyme</fullName>
    </submittedName>
</protein>
<dbReference type="InterPro" id="IPR002744">
    <property type="entry name" value="MIP18-like"/>
</dbReference>